<dbReference type="CDD" id="cd16935">
    <property type="entry name" value="HATPase_AgrC-ComD-like"/>
    <property type="match status" value="1"/>
</dbReference>
<feature type="transmembrane region" description="Helical" evidence="1">
    <location>
        <begin position="156"/>
        <end position="175"/>
    </location>
</feature>
<name>A0A9D1RD78_9FIRM</name>
<feature type="transmembrane region" description="Helical" evidence="1">
    <location>
        <begin position="120"/>
        <end position="144"/>
    </location>
</feature>
<dbReference type="Proteomes" id="UP000824205">
    <property type="component" value="Unassembled WGS sequence"/>
</dbReference>
<feature type="domain" description="Sensor histidine kinase NatK-like C-terminal" evidence="2">
    <location>
        <begin position="325"/>
        <end position="416"/>
    </location>
</feature>
<feature type="transmembrane region" description="Helical" evidence="1">
    <location>
        <begin position="83"/>
        <end position="108"/>
    </location>
</feature>
<dbReference type="InterPro" id="IPR032834">
    <property type="entry name" value="NatK-like_C"/>
</dbReference>
<comment type="caution">
    <text evidence="3">The sequence shown here is derived from an EMBL/GenBank/DDBJ whole genome shotgun (WGS) entry which is preliminary data.</text>
</comment>
<evidence type="ECO:0000256" key="1">
    <source>
        <dbReference type="SAM" id="Phobius"/>
    </source>
</evidence>
<feature type="transmembrane region" description="Helical" evidence="1">
    <location>
        <begin position="57"/>
        <end position="76"/>
    </location>
</feature>
<dbReference type="InterPro" id="IPR036890">
    <property type="entry name" value="HATPase_C_sf"/>
</dbReference>
<protein>
    <submittedName>
        <fullName evidence="3">GHKL domain-containing protein</fullName>
    </submittedName>
</protein>
<sequence length="429" mass="49562">MVYNIAVCVTYFFEMFIAYIFFSQIGDKKVKTLHCFVVGTVIFETGALFNLVLSNIVWFNVIYFFIINFVFSVICFKIKISRALFYSLILDIVSTALEFASIFLISILTDTKTNEYLNDITFYILDVTISKLLYLLTCLIIVRFVKKEKANFKLPIGLYFYPLAVISGLIIFWDICAKSSISNTHQIALSILSAVLFALIIILFISYQRSIEKENNLMLMQNELERVNTDKNYYSILEKQNEELMIYAHDAKKHLSAIQELNNNPEIDKYIVEMTNKLKAHSNTCHSGNHTLDVIINKYDTECKIKNINFSFDFKLANLKMVDDYDLVTVISNLLDNALEASVKSDKRYIKVKTNKVNTYDSLIITNSCDLPPDADNNELRTTKKDKKVHGLGIKSVLKTLKKYDGDLEWEYNDKSKEFITTVIFLNKR</sequence>
<reference evidence="3" key="1">
    <citation type="journal article" date="2021" name="PeerJ">
        <title>Extensive microbial diversity within the chicken gut microbiome revealed by metagenomics and culture.</title>
        <authorList>
            <person name="Gilroy R."/>
            <person name="Ravi A."/>
            <person name="Getino M."/>
            <person name="Pursley I."/>
            <person name="Horton D.L."/>
            <person name="Alikhan N.F."/>
            <person name="Baker D."/>
            <person name="Gharbi K."/>
            <person name="Hall N."/>
            <person name="Watson M."/>
            <person name="Adriaenssens E.M."/>
            <person name="Foster-Nyarko E."/>
            <person name="Jarju S."/>
            <person name="Secka A."/>
            <person name="Antonio M."/>
            <person name="Oren A."/>
            <person name="Chaudhuri R.R."/>
            <person name="La Ragione R."/>
            <person name="Hildebrand F."/>
            <person name="Pallen M.J."/>
        </authorList>
    </citation>
    <scope>NUCLEOTIDE SEQUENCE</scope>
    <source>
        <strain evidence="3">421</strain>
    </source>
</reference>
<proteinExistence type="predicted"/>
<dbReference type="Pfam" id="PF14501">
    <property type="entry name" value="HATPase_c_5"/>
    <property type="match status" value="1"/>
</dbReference>
<organism evidence="3 4">
    <name type="scientific">Candidatus Eubacterium faecipullorum</name>
    <dbReference type="NCBI Taxonomy" id="2838571"/>
    <lineage>
        <taxon>Bacteria</taxon>
        <taxon>Bacillati</taxon>
        <taxon>Bacillota</taxon>
        <taxon>Clostridia</taxon>
        <taxon>Eubacteriales</taxon>
        <taxon>Eubacteriaceae</taxon>
        <taxon>Eubacterium</taxon>
    </lineage>
</organism>
<keyword evidence="1" id="KW-0812">Transmembrane</keyword>
<feature type="transmembrane region" description="Helical" evidence="1">
    <location>
        <begin position="6"/>
        <end position="25"/>
    </location>
</feature>
<dbReference type="Gene3D" id="3.30.565.10">
    <property type="entry name" value="Histidine kinase-like ATPase, C-terminal domain"/>
    <property type="match status" value="1"/>
</dbReference>
<evidence type="ECO:0000259" key="2">
    <source>
        <dbReference type="Pfam" id="PF14501"/>
    </source>
</evidence>
<reference evidence="3" key="2">
    <citation type="submission" date="2021-04" db="EMBL/GenBank/DDBJ databases">
        <authorList>
            <person name="Gilroy R."/>
        </authorList>
    </citation>
    <scope>NUCLEOTIDE SEQUENCE</scope>
    <source>
        <strain evidence="3">421</strain>
    </source>
</reference>
<gene>
    <name evidence="3" type="ORF">IAA48_02360</name>
</gene>
<dbReference type="EMBL" id="DXGE01000011">
    <property type="protein sequence ID" value="HIW85315.1"/>
    <property type="molecule type" value="Genomic_DNA"/>
</dbReference>
<evidence type="ECO:0000313" key="4">
    <source>
        <dbReference type="Proteomes" id="UP000824205"/>
    </source>
</evidence>
<dbReference type="SUPFAM" id="SSF55874">
    <property type="entry name" value="ATPase domain of HSP90 chaperone/DNA topoisomerase II/histidine kinase"/>
    <property type="match status" value="1"/>
</dbReference>
<dbReference type="AlphaFoldDB" id="A0A9D1RD78"/>
<keyword evidence="1" id="KW-0472">Membrane</keyword>
<dbReference type="PANTHER" id="PTHR40448:SF1">
    <property type="entry name" value="TWO-COMPONENT SENSOR HISTIDINE KINASE"/>
    <property type="match status" value="1"/>
</dbReference>
<dbReference type="PANTHER" id="PTHR40448">
    <property type="entry name" value="TWO-COMPONENT SENSOR HISTIDINE KINASE"/>
    <property type="match status" value="1"/>
</dbReference>
<feature type="transmembrane region" description="Helical" evidence="1">
    <location>
        <begin position="187"/>
        <end position="207"/>
    </location>
</feature>
<keyword evidence="1" id="KW-1133">Transmembrane helix</keyword>
<evidence type="ECO:0000313" key="3">
    <source>
        <dbReference type="EMBL" id="HIW85315.1"/>
    </source>
</evidence>
<dbReference type="GO" id="GO:0042802">
    <property type="term" value="F:identical protein binding"/>
    <property type="evidence" value="ECO:0007669"/>
    <property type="project" value="TreeGrafter"/>
</dbReference>
<accession>A0A9D1RD78</accession>